<protein>
    <recommendedName>
        <fullName evidence="8">Rhodopsin domain-containing protein</fullName>
    </recommendedName>
</protein>
<comment type="caution">
    <text evidence="9">The sequence shown here is derived from an EMBL/GenBank/DDBJ whole genome shotgun (WGS) entry which is preliminary data.</text>
</comment>
<evidence type="ECO:0000256" key="2">
    <source>
        <dbReference type="ARBA" id="ARBA00022692"/>
    </source>
</evidence>
<dbReference type="PANTHER" id="PTHR33048:SF129">
    <property type="entry name" value="INTEGRAL MEMBRANE PROTEIN-RELATED"/>
    <property type="match status" value="1"/>
</dbReference>
<evidence type="ECO:0000256" key="1">
    <source>
        <dbReference type="ARBA" id="ARBA00004141"/>
    </source>
</evidence>
<sequence>MSSSAFLGQPPANQDDFWTIKGMYRAAYAFDKDPSKGYLFVPKRPTHYEYNDKQASIIAGMSVAIAIMFLTTVLRLALRQFKTGVRWGADDWVLIPGAVWEMSYHKADPLVADVRLQIMAILYPALQIAMVTHGGGGKHTWDVTYAEYYIFNKLAIVCKIIFFTTVGIIKISICLFLRRISEATSKYPRLANDFFLFLLVGYTLLALFWSCFQCSPAPAMWDKIYSGQLAKPAKCWSTLVVANALSIIHVVMDFVLLLTPIVVLWKVRLNKGTKIRLFIVFSMGSLSCVASVLRELAQKSISKDITYGYTSLLAWTVVDLTLAVVVASLPVISALIPKAWGEITQSSRIRRTTLGQGTSKGTQGQSVIGRGRRNTIDSESDGILREDHIELSFARNSKRAEPREVSQASSFGSHKTGHAM</sequence>
<dbReference type="GO" id="GO:0016020">
    <property type="term" value="C:membrane"/>
    <property type="evidence" value="ECO:0007669"/>
    <property type="project" value="UniProtKB-SubCell"/>
</dbReference>
<dbReference type="InterPro" id="IPR049326">
    <property type="entry name" value="Rhodopsin_dom_fungi"/>
</dbReference>
<gene>
    <name evidence="9" type="ORF">D6D13_02618</name>
</gene>
<feature type="transmembrane region" description="Helical" evidence="7">
    <location>
        <begin position="246"/>
        <end position="265"/>
    </location>
</feature>
<feature type="compositionally biased region" description="Low complexity" evidence="6">
    <location>
        <begin position="352"/>
        <end position="365"/>
    </location>
</feature>
<keyword evidence="2 7" id="KW-0812">Transmembrane</keyword>
<evidence type="ECO:0000256" key="6">
    <source>
        <dbReference type="SAM" id="MobiDB-lite"/>
    </source>
</evidence>
<dbReference type="EMBL" id="QZAS01000006">
    <property type="protein sequence ID" value="THX14993.1"/>
    <property type="molecule type" value="Genomic_DNA"/>
</dbReference>
<feature type="region of interest" description="Disordered" evidence="6">
    <location>
        <begin position="395"/>
        <end position="420"/>
    </location>
</feature>
<name>A0A4S9D4A4_AURPU</name>
<accession>A0A4S9D4A4</accession>
<comment type="subcellular location">
    <subcellularLocation>
        <location evidence="1">Membrane</location>
        <topology evidence="1">Multi-pass membrane protein</topology>
    </subcellularLocation>
</comment>
<evidence type="ECO:0000313" key="9">
    <source>
        <dbReference type="EMBL" id="THX14993.1"/>
    </source>
</evidence>
<dbReference type="PANTHER" id="PTHR33048">
    <property type="entry name" value="PTH11-LIKE INTEGRAL MEMBRANE PROTEIN (AFU_ORTHOLOGUE AFUA_5G11245)"/>
    <property type="match status" value="1"/>
</dbReference>
<feature type="transmembrane region" description="Helical" evidence="7">
    <location>
        <begin position="190"/>
        <end position="210"/>
    </location>
</feature>
<feature type="transmembrane region" description="Helical" evidence="7">
    <location>
        <begin position="116"/>
        <end position="134"/>
    </location>
</feature>
<comment type="similarity">
    <text evidence="5">Belongs to the SAT4 family.</text>
</comment>
<keyword evidence="4 7" id="KW-0472">Membrane</keyword>
<feature type="region of interest" description="Disordered" evidence="6">
    <location>
        <begin position="351"/>
        <end position="379"/>
    </location>
</feature>
<dbReference type="InterPro" id="IPR052337">
    <property type="entry name" value="SAT4-like"/>
</dbReference>
<organism evidence="9">
    <name type="scientific">Aureobasidium pullulans</name>
    <name type="common">Black yeast</name>
    <name type="synonym">Pullularia pullulans</name>
    <dbReference type="NCBI Taxonomy" id="5580"/>
    <lineage>
        <taxon>Eukaryota</taxon>
        <taxon>Fungi</taxon>
        <taxon>Dikarya</taxon>
        <taxon>Ascomycota</taxon>
        <taxon>Pezizomycotina</taxon>
        <taxon>Dothideomycetes</taxon>
        <taxon>Dothideomycetidae</taxon>
        <taxon>Dothideales</taxon>
        <taxon>Saccotheciaceae</taxon>
        <taxon>Aureobasidium</taxon>
    </lineage>
</organism>
<feature type="transmembrane region" description="Helical" evidence="7">
    <location>
        <begin position="277"/>
        <end position="293"/>
    </location>
</feature>
<reference evidence="9" key="1">
    <citation type="submission" date="2018-10" db="EMBL/GenBank/DDBJ databases">
        <title>Fifty Aureobasidium pullulans genomes reveal a recombining polyextremotolerant generalist.</title>
        <authorList>
            <person name="Gostincar C."/>
            <person name="Turk M."/>
            <person name="Zajc J."/>
            <person name="Gunde-Cimerman N."/>
        </authorList>
    </citation>
    <scope>NUCLEOTIDE SEQUENCE [LARGE SCALE GENOMIC DNA]</scope>
    <source>
        <strain evidence="9">EXF-10085</strain>
    </source>
</reference>
<feature type="transmembrane region" description="Helical" evidence="7">
    <location>
        <begin position="313"/>
        <end position="336"/>
    </location>
</feature>
<feature type="transmembrane region" description="Helical" evidence="7">
    <location>
        <begin position="154"/>
        <end position="178"/>
    </location>
</feature>
<evidence type="ECO:0000259" key="8">
    <source>
        <dbReference type="Pfam" id="PF20684"/>
    </source>
</evidence>
<evidence type="ECO:0000256" key="5">
    <source>
        <dbReference type="ARBA" id="ARBA00038359"/>
    </source>
</evidence>
<dbReference type="AlphaFoldDB" id="A0A4S9D4A4"/>
<evidence type="ECO:0000256" key="3">
    <source>
        <dbReference type="ARBA" id="ARBA00022989"/>
    </source>
</evidence>
<keyword evidence="3 7" id="KW-1133">Transmembrane helix</keyword>
<feature type="transmembrane region" description="Helical" evidence="7">
    <location>
        <begin position="57"/>
        <end position="78"/>
    </location>
</feature>
<evidence type="ECO:0000256" key="7">
    <source>
        <dbReference type="SAM" id="Phobius"/>
    </source>
</evidence>
<dbReference type="Pfam" id="PF20684">
    <property type="entry name" value="Fung_rhodopsin"/>
    <property type="match status" value="1"/>
</dbReference>
<evidence type="ECO:0000256" key="4">
    <source>
        <dbReference type="ARBA" id="ARBA00023136"/>
    </source>
</evidence>
<feature type="domain" description="Rhodopsin" evidence="8">
    <location>
        <begin position="74"/>
        <end position="336"/>
    </location>
</feature>
<proteinExistence type="inferred from homology"/>